<evidence type="ECO:0000313" key="4">
    <source>
        <dbReference type="Proteomes" id="UP000237771"/>
    </source>
</evidence>
<evidence type="ECO:0000313" key="3">
    <source>
        <dbReference type="Proteomes" id="UP000184384"/>
    </source>
</evidence>
<sequence length="151" mass="16878">MSANILQPEKIQIVDFKIIKGQINSPFDFENEKVVGHTFNVDFELGFNLGDKLVRADFSVHVETKSDIDTSEEAVGNFSFVYVFYVDNLEELTTLEKEETITVHPALGNALASITYSTSRGILMTRFQGTVLSDFILPVINPNDLLEKGSK</sequence>
<reference evidence="1 4" key="3">
    <citation type="submission" date="2018-03" db="EMBL/GenBank/DDBJ databases">
        <title>Genomic Encyclopedia of Archaeal and Bacterial Type Strains, Phase II (KMG-II): from individual species to whole genera.</title>
        <authorList>
            <person name="Goeker M."/>
        </authorList>
    </citation>
    <scope>NUCLEOTIDE SEQUENCE [LARGE SCALE GENOMIC DNA]</scope>
    <source>
        <strain evidence="1 4">DSM 17797</strain>
    </source>
</reference>
<dbReference type="OrthoDB" id="1349564at2"/>
<gene>
    <name evidence="1" type="ORF">BC624_105158</name>
    <name evidence="2" type="ORF">SAMN05443373_105158</name>
</gene>
<keyword evidence="4" id="KW-1185">Reference proteome</keyword>
<dbReference type="Proteomes" id="UP000184384">
    <property type="component" value="Unassembled WGS sequence"/>
</dbReference>
<evidence type="ECO:0008006" key="5">
    <source>
        <dbReference type="Google" id="ProtNLM"/>
    </source>
</evidence>
<accession>A0A1M5NXY8</accession>
<evidence type="ECO:0000313" key="1">
    <source>
        <dbReference type="EMBL" id="PRZ23436.1"/>
    </source>
</evidence>
<dbReference type="AlphaFoldDB" id="A0A1M5NXY8"/>
<dbReference type="Proteomes" id="UP000237771">
    <property type="component" value="Unassembled WGS sequence"/>
</dbReference>
<organism evidence="2 3">
    <name type="scientific">Flavobacterium granuli</name>
    <dbReference type="NCBI Taxonomy" id="280093"/>
    <lineage>
        <taxon>Bacteria</taxon>
        <taxon>Pseudomonadati</taxon>
        <taxon>Bacteroidota</taxon>
        <taxon>Flavobacteriia</taxon>
        <taxon>Flavobacteriales</taxon>
        <taxon>Flavobacteriaceae</taxon>
        <taxon>Flavobacterium</taxon>
    </lineage>
</organism>
<protein>
    <recommendedName>
        <fullName evidence="5">Preprotein translocase subunit SecB</fullName>
    </recommendedName>
</protein>
<dbReference type="EMBL" id="FQWO01000005">
    <property type="protein sequence ID" value="SHG94337.1"/>
    <property type="molecule type" value="Genomic_DNA"/>
</dbReference>
<reference evidence="3" key="1">
    <citation type="submission" date="2016-11" db="EMBL/GenBank/DDBJ databases">
        <authorList>
            <person name="Varghese N."/>
            <person name="Submissions S."/>
        </authorList>
    </citation>
    <scope>NUCLEOTIDE SEQUENCE [LARGE SCALE GENOMIC DNA]</scope>
    <source>
        <strain evidence="3">DSM 19729</strain>
    </source>
</reference>
<reference evidence="2" key="2">
    <citation type="submission" date="2016-11" db="EMBL/GenBank/DDBJ databases">
        <authorList>
            <person name="Jaros S."/>
            <person name="Januszkiewicz K."/>
            <person name="Wedrychowicz H."/>
        </authorList>
    </citation>
    <scope>NUCLEOTIDE SEQUENCE [LARGE SCALE GENOMIC DNA]</scope>
    <source>
        <strain evidence="2">DSM 19729</strain>
    </source>
</reference>
<evidence type="ECO:0000313" key="2">
    <source>
        <dbReference type="EMBL" id="SHG94337.1"/>
    </source>
</evidence>
<proteinExistence type="predicted"/>
<dbReference type="STRING" id="280093.SAMN05443373_105158"/>
<dbReference type="EMBL" id="PVUB01000005">
    <property type="protein sequence ID" value="PRZ23436.1"/>
    <property type="molecule type" value="Genomic_DNA"/>
</dbReference>
<name>A0A1M5NXY8_9FLAO</name>
<dbReference type="RefSeq" id="WP_072943181.1">
    <property type="nucleotide sequence ID" value="NZ_FQWO01000005.1"/>
</dbReference>